<comment type="caution">
    <text evidence="1">The sequence shown here is derived from an EMBL/GenBank/DDBJ whole genome shotgun (WGS) entry which is preliminary data.</text>
</comment>
<sequence length="70" mass="7244">MPGIANENGSEVRDATGKIVQVWRGGLVAANTTHRGCGVDVGRLQGEYGNGRPDAVDGSVELVESQCSMA</sequence>
<proteinExistence type="predicted"/>
<dbReference type="Proteomes" id="UP000603227">
    <property type="component" value="Unassembled WGS sequence"/>
</dbReference>
<reference evidence="1" key="1">
    <citation type="journal article" date="2014" name="Int. J. Syst. Evol. Microbiol.">
        <title>Complete genome sequence of Corynebacterium casei LMG S-19264T (=DSM 44701T), isolated from a smear-ripened cheese.</title>
        <authorList>
            <consortium name="US DOE Joint Genome Institute (JGI-PGF)"/>
            <person name="Walter F."/>
            <person name="Albersmeier A."/>
            <person name="Kalinowski J."/>
            <person name="Ruckert C."/>
        </authorList>
    </citation>
    <scope>NUCLEOTIDE SEQUENCE</scope>
    <source>
        <strain evidence="1">CGMCC 4.7403</strain>
    </source>
</reference>
<dbReference type="AlphaFoldDB" id="A0A918ZD11"/>
<keyword evidence="2" id="KW-1185">Reference proteome</keyword>
<evidence type="ECO:0000313" key="2">
    <source>
        <dbReference type="Proteomes" id="UP000603227"/>
    </source>
</evidence>
<reference evidence="1" key="2">
    <citation type="submission" date="2020-09" db="EMBL/GenBank/DDBJ databases">
        <authorList>
            <person name="Sun Q."/>
            <person name="Zhou Y."/>
        </authorList>
    </citation>
    <scope>NUCLEOTIDE SEQUENCE</scope>
    <source>
        <strain evidence="1">CGMCC 4.7403</strain>
    </source>
</reference>
<accession>A0A918ZD11</accession>
<evidence type="ECO:0000313" key="1">
    <source>
        <dbReference type="EMBL" id="GHE46833.1"/>
    </source>
</evidence>
<dbReference type="EMBL" id="BNAT01000030">
    <property type="protein sequence ID" value="GHE46833.1"/>
    <property type="molecule type" value="Genomic_DNA"/>
</dbReference>
<gene>
    <name evidence="1" type="ORF">GCM10017771_67670</name>
</gene>
<organism evidence="1 2">
    <name type="scientific">Streptomyces capitiformicae</name>
    <dbReference type="NCBI Taxonomy" id="2014920"/>
    <lineage>
        <taxon>Bacteria</taxon>
        <taxon>Bacillati</taxon>
        <taxon>Actinomycetota</taxon>
        <taxon>Actinomycetes</taxon>
        <taxon>Kitasatosporales</taxon>
        <taxon>Streptomycetaceae</taxon>
        <taxon>Streptomyces</taxon>
    </lineage>
</organism>
<name>A0A918ZD11_9ACTN</name>
<protein>
    <submittedName>
        <fullName evidence="1">Uncharacterized protein</fullName>
    </submittedName>
</protein>